<feature type="region of interest" description="Disordered" evidence="1">
    <location>
        <begin position="150"/>
        <end position="268"/>
    </location>
</feature>
<evidence type="ECO:0000313" key="2">
    <source>
        <dbReference type="EMBL" id="GFS00719.1"/>
    </source>
</evidence>
<protein>
    <submittedName>
        <fullName evidence="2">Uncharacterized protein</fullName>
    </submittedName>
</protein>
<feature type="compositionally biased region" description="Basic and acidic residues" evidence="1">
    <location>
        <begin position="159"/>
        <end position="169"/>
    </location>
</feature>
<dbReference type="EMBL" id="BMAT01012857">
    <property type="protein sequence ID" value="GFS00719.1"/>
    <property type="molecule type" value="Genomic_DNA"/>
</dbReference>
<feature type="compositionally biased region" description="Polar residues" evidence="1">
    <location>
        <begin position="233"/>
        <end position="242"/>
    </location>
</feature>
<feature type="compositionally biased region" description="Basic and acidic residues" evidence="1">
    <location>
        <begin position="248"/>
        <end position="259"/>
    </location>
</feature>
<organism evidence="2 3">
    <name type="scientific">Elysia marginata</name>
    <dbReference type="NCBI Taxonomy" id="1093978"/>
    <lineage>
        <taxon>Eukaryota</taxon>
        <taxon>Metazoa</taxon>
        <taxon>Spiralia</taxon>
        <taxon>Lophotrochozoa</taxon>
        <taxon>Mollusca</taxon>
        <taxon>Gastropoda</taxon>
        <taxon>Heterobranchia</taxon>
        <taxon>Euthyneura</taxon>
        <taxon>Panpulmonata</taxon>
        <taxon>Sacoglossa</taxon>
        <taxon>Placobranchoidea</taxon>
        <taxon>Plakobranchidae</taxon>
        <taxon>Elysia</taxon>
    </lineage>
</organism>
<sequence length="300" mass="32540">MSDTEGRPTVQPTEPTEFSRQESEVLKDFFNSLGARPKTNTKAELEAWLVSYVTYLQSKKDVKHTAGFAASLASTSVASTLPAATMVARTSATATSDTAAQPVPILHLGRKPWLMKFTGDPLDCQLWRQQLRSLDHTSYAAELRRRLQTAASTAGEAQQRQKDWYDSKSRGGTLQPGDRVLLKPNSETAVPNAVGDEGLGADMESLQQPGDGQREADQGEKPAQQVEAIEPKITTTTDSSEIGGSAEGENHNEGAEVRRSNRSRQAPTWMTSVSLAVATLGCLRRRHVATSSEREDEAAA</sequence>
<gene>
    <name evidence="2" type="ORF">ElyMa_006405900</name>
</gene>
<dbReference type="Proteomes" id="UP000762676">
    <property type="component" value="Unassembled WGS sequence"/>
</dbReference>
<reference evidence="2 3" key="1">
    <citation type="journal article" date="2021" name="Elife">
        <title>Chloroplast acquisition without the gene transfer in kleptoplastic sea slugs, Plakobranchus ocellatus.</title>
        <authorList>
            <person name="Maeda T."/>
            <person name="Takahashi S."/>
            <person name="Yoshida T."/>
            <person name="Shimamura S."/>
            <person name="Takaki Y."/>
            <person name="Nagai Y."/>
            <person name="Toyoda A."/>
            <person name="Suzuki Y."/>
            <person name="Arimoto A."/>
            <person name="Ishii H."/>
            <person name="Satoh N."/>
            <person name="Nishiyama T."/>
            <person name="Hasebe M."/>
            <person name="Maruyama T."/>
            <person name="Minagawa J."/>
            <person name="Obokata J."/>
            <person name="Shigenobu S."/>
        </authorList>
    </citation>
    <scope>NUCLEOTIDE SEQUENCE [LARGE SCALE GENOMIC DNA]</scope>
</reference>
<keyword evidence="3" id="KW-1185">Reference proteome</keyword>
<comment type="caution">
    <text evidence="2">The sequence shown here is derived from an EMBL/GenBank/DDBJ whole genome shotgun (WGS) entry which is preliminary data.</text>
</comment>
<name>A0AAV4HRC0_9GAST</name>
<feature type="region of interest" description="Disordered" evidence="1">
    <location>
        <begin position="1"/>
        <end position="21"/>
    </location>
</feature>
<accession>A0AAV4HRC0</accession>
<evidence type="ECO:0000256" key="1">
    <source>
        <dbReference type="SAM" id="MobiDB-lite"/>
    </source>
</evidence>
<proteinExistence type="predicted"/>
<dbReference type="AlphaFoldDB" id="A0AAV4HRC0"/>
<evidence type="ECO:0000313" key="3">
    <source>
        <dbReference type="Proteomes" id="UP000762676"/>
    </source>
</evidence>